<evidence type="ECO:0000256" key="4">
    <source>
        <dbReference type="ARBA" id="ARBA00023186"/>
    </source>
</evidence>
<dbReference type="InterPro" id="IPR027684">
    <property type="entry name" value="TBCC"/>
</dbReference>
<evidence type="ECO:0000313" key="8">
    <source>
        <dbReference type="Proteomes" id="UP000294003"/>
    </source>
</evidence>
<dbReference type="InterPro" id="IPR038397">
    <property type="entry name" value="TBCC_N_sf"/>
</dbReference>
<feature type="domain" description="C-CAP/cofactor C-like" evidence="6">
    <location>
        <begin position="185"/>
        <end position="342"/>
    </location>
</feature>
<evidence type="ECO:0000313" key="7">
    <source>
        <dbReference type="EMBL" id="RYO84181.1"/>
    </source>
</evidence>
<dbReference type="PANTHER" id="PTHR15139">
    <property type="entry name" value="TUBULIN FOLDING COFACTOR C"/>
    <property type="match status" value="1"/>
</dbReference>
<keyword evidence="3" id="KW-0963">Cytoplasm</keyword>
<dbReference type="InterPro" id="IPR017901">
    <property type="entry name" value="C-CAP_CF_C-like"/>
</dbReference>
<keyword evidence="8" id="KW-1185">Reference proteome</keyword>
<keyword evidence="4" id="KW-0143">Chaperone</keyword>
<dbReference type="InterPro" id="IPR012945">
    <property type="entry name" value="Tubulin-bd_cofactor_C_dom"/>
</dbReference>
<dbReference type="PANTHER" id="PTHR15139:SF0">
    <property type="entry name" value="TUBULIN-SPECIFIC CHAPERONE C"/>
    <property type="match status" value="1"/>
</dbReference>
<comment type="caution">
    <text evidence="7">The sequence shown here is derived from an EMBL/GenBank/DDBJ whole genome shotgun (WGS) entry which is preliminary data.</text>
</comment>
<dbReference type="Proteomes" id="UP000294003">
    <property type="component" value="Unassembled WGS sequence"/>
</dbReference>
<organism evidence="7 8">
    <name type="scientific">Monosporascus cannonballus</name>
    <dbReference type="NCBI Taxonomy" id="155416"/>
    <lineage>
        <taxon>Eukaryota</taxon>
        <taxon>Fungi</taxon>
        <taxon>Dikarya</taxon>
        <taxon>Ascomycota</taxon>
        <taxon>Pezizomycotina</taxon>
        <taxon>Sordariomycetes</taxon>
        <taxon>Xylariomycetidae</taxon>
        <taxon>Xylariales</taxon>
        <taxon>Xylariales incertae sedis</taxon>
        <taxon>Monosporascus</taxon>
    </lineage>
</organism>
<evidence type="ECO:0000259" key="6">
    <source>
        <dbReference type="PROSITE" id="PS51329"/>
    </source>
</evidence>
<dbReference type="EMBL" id="QJNS01000169">
    <property type="protein sequence ID" value="RYO84181.1"/>
    <property type="molecule type" value="Genomic_DNA"/>
</dbReference>
<dbReference type="InterPro" id="IPR006599">
    <property type="entry name" value="CARP_motif"/>
</dbReference>
<evidence type="ECO:0000256" key="5">
    <source>
        <dbReference type="SAM" id="MobiDB-lite"/>
    </source>
</evidence>
<dbReference type="SMART" id="SM00673">
    <property type="entry name" value="CARP"/>
    <property type="match status" value="1"/>
</dbReference>
<name>A0ABY0H8G1_9PEZI</name>
<feature type="compositionally biased region" description="Low complexity" evidence="5">
    <location>
        <begin position="144"/>
        <end position="162"/>
    </location>
</feature>
<dbReference type="InterPro" id="IPR016098">
    <property type="entry name" value="CAP/MinC_C"/>
</dbReference>
<comment type="similarity">
    <text evidence="2">Belongs to the TBCC family.</text>
</comment>
<feature type="region of interest" description="Disordered" evidence="5">
    <location>
        <begin position="118"/>
        <end position="177"/>
    </location>
</feature>
<gene>
    <name evidence="7" type="ORF">DL762_005778</name>
</gene>
<accession>A0ABY0H8G1</accession>
<protein>
    <recommendedName>
        <fullName evidence="6">C-CAP/cofactor C-like domain-containing protein</fullName>
    </recommendedName>
</protein>
<evidence type="ECO:0000256" key="2">
    <source>
        <dbReference type="ARBA" id="ARBA00008848"/>
    </source>
</evidence>
<reference evidence="7 8" key="1">
    <citation type="submission" date="2018-06" db="EMBL/GenBank/DDBJ databases">
        <title>Complete Genomes of Monosporascus.</title>
        <authorList>
            <person name="Robinson A.J."/>
            <person name="Natvig D.O."/>
        </authorList>
    </citation>
    <scope>NUCLEOTIDE SEQUENCE [LARGE SCALE GENOMIC DNA]</scope>
    <source>
        <strain evidence="7 8">CBS 609.92</strain>
    </source>
</reference>
<evidence type="ECO:0000256" key="3">
    <source>
        <dbReference type="ARBA" id="ARBA00022490"/>
    </source>
</evidence>
<dbReference type="Gene3D" id="2.160.20.70">
    <property type="match status" value="1"/>
</dbReference>
<evidence type="ECO:0000256" key="1">
    <source>
        <dbReference type="ARBA" id="ARBA00004496"/>
    </source>
</evidence>
<dbReference type="Gene3D" id="1.20.58.1250">
    <property type="entry name" value="Tubulin Binding Cofactor C, N-terminal domain"/>
    <property type="match status" value="1"/>
</dbReference>
<sequence length="389" mass="41702">MQTLNMETPQAQLFIPFTPSPGGLSSRKMTDPNERFFRHFQAELTKETAIQDQIDDLAALSPVNGERQMCTDTILAGISRLNNEVIDAGDYIPAYDQRAYSQAIKALTEKLNETTGKFKPKSRFQFKPRAQNTTAQAGAADPRSQAPSQQQGSASPSVAAAGGNEGYAASGQPASKDYNAELRDPAAAKAGGVRRPSFSQARSIALEGHEALYIALPTGAAKSSASVTDLDRCVVDMSAPTTEGGQPLAGLALRNVRRSLVVAGRVDGPAHVTGVEGSAVVVAARQVRMHDCRDVDVYLHCASHPIIEDCSGVRFAPIPAAYVPEGLCGTPNQWDQVDDFKWLKSEPSPNWSVLPEGERIPDAQWRDTVGGDPTPDAEDILRKFGILSS</sequence>
<comment type="subcellular location">
    <subcellularLocation>
        <location evidence="1">Cytoplasm</location>
    </subcellularLocation>
</comment>
<dbReference type="Pfam" id="PF07986">
    <property type="entry name" value="TBCC"/>
    <property type="match status" value="1"/>
</dbReference>
<proteinExistence type="inferred from homology"/>
<dbReference type="PROSITE" id="PS51329">
    <property type="entry name" value="C_CAP_COFACTOR_C"/>
    <property type="match status" value="1"/>
</dbReference>